<dbReference type="PANTHER" id="PTHR37512:SF1">
    <property type="entry name" value="NADR_TTD14 AAA DOMAIN-CONTAINING PROTEIN"/>
    <property type="match status" value="1"/>
</dbReference>
<dbReference type="SUPFAM" id="SSF52540">
    <property type="entry name" value="P-loop containing nucleoside triphosphate hydrolases"/>
    <property type="match status" value="1"/>
</dbReference>
<sequence>MPAQAGTQNQRIALLGAESTGKTTLAADLADHLRGRGLDAVAVPEVLREWCTRTGRLPRPDEQLAIAEEQEARVDAAATQADLVIADTSALMVAIYAGMLFEEGALYRFALARQRRYDATLVTGLDIAWTPDGLHREAASREQVDALVRDHLQRAGLPYQVVYGHGPQRLHSALQALTACGILAEARDLREETRKAGAAGWVWLCDKCSDPACEHRLFRQLKGESGQ</sequence>
<protein>
    <submittedName>
        <fullName evidence="2">ATP-binding protein</fullName>
    </submittedName>
</protein>
<organism evidence="2 3">
    <name type="scientific">Ramlibacter alkalitolerans</name>
    <dbReference type="NCBI Taxonomy" id="2039631"/>
    <lineage>
        <taxon>Bacteria</taxon>
        <taxon>Pseudomonadati</taxon>
        <taxon>Pseudomonadota</taxon>
        <taxon>Betaproteobacteria</taxon>
        <taxon>Burkholderiales</taxon>
        <taxon>Comamonadaceae</taxon>
        <taxon>Ramlibacter</taxon>
    </lineage>
</organism>
<keyword evidence="2" id="KW-0067">ATP-binding</keyword>
<evidence type="ECO:0000313" key="3">
    <source>
        <dbReference type="Proteomes" id="UP000622707"/>
    </source>
</evidence>
<keyword evidence="3" id="KW-1185">Reference proteome</keyword>
<dbReference type="Proteomes" id="UP000622707">
    <property type="component" value="Unassembled WGS sequence"/>
</dbReference>
<keyword evidence="2" id="KW-0547">Nucleotide-binding</keyword>
<proteinExistence type="predicted"/>
<comment type="caution">
    <text evidence="2">The sequence shown here is derived from an EMBL/GenBank/DDBJ whole genome shotgun (WGS) entry which is preliminary data.</text>
</comment>
<evidence type="ECO:0000259" key="1">
    <source>
        <dbReference type="Pfam" id="PF13521"/>
    </source>
</evidence>
<dbReference type="InterPro" id="IPR038727">
    <property type="entry name" value="NadR/Ttd14_AAA_dom"/>
</dbReference>
<evidence type="ECO:0000313" key="2">
    <source>
        <dbReference type="EMBL" id="MBL0424467.1"/>
    </source>
</evidence>
<dbReference type="EMBL" id="JAEQND010000002">
    <property type="protein sequence ID" value="MBL0424467.1"/>
    <property type="molecule type" value="Genomic_DNA"/>
</dbReference>
<dbReference type="Gene3D" id="3.40.50.300">
    <property type="entry name" value="P-loop containing nucleotide triphosphate hydrolases"/>
    <property type="match status" value="1"/>
</dbReference>
<dbReference type="InterPro" id="IPR027417">
    <property type="entry name" value="P-loop_NTPase"/>
</dbReference>
<dbReference type="GO" id="GO:0005524">
    <property type="term" value="F:ATP binding"/>
    <property type="evidence" value="ECO:0007669"/>
    <property type="project" value="UniProtKB-KW"/>
</dbReference>
<feature type="domain" description="NadR/Ttd14 AAA" evidence="1">
    <location>
        <begin position="11"/>
        <end position="169"/>
    </location>
</feature>
<accession>A0ABS1JJR2</accession>
<dbReference type="PANTHER" id="PTHR37512">
    <property type="entry name" value="TRIFUNCTIONAL NAD BIOSYNTHESIS/REGULATOR PROTEIN NADR"/>
    <property type="match status" value="1"/>
</dbReference>
<name>A0ABS1JJR2_9BURK</name>
<reference evidence="2 3" key="1">
    <citation type="journal article" date="2017" name="Int. J. Syst. Evol. Microbiol.">
        <title>Ramlibacter alkalitolerans sp. nov., alkali-tolerant bacterium isolated from soil of ginseng.</title>
        <authorList>
            <person name="Lee D.H."/>
            <person name="Cha C.J."/>
        </authorList>
    </citation>
    <scope>NUCLEOTIDE SEQUENCE [LARGE SCALE GENOMIC DNA]</scope>
    <source>
        <strain evidence="2 3">KACC 19305</strain>
    </source>
</reference>
<dbReference type="InterPro" id="IPR052735">
    <property type="entry name" value="NAD_biosynth-regulator"/>
</dbReference>
<dbReference type="Pfam" id="PF13521">
    <property type="entry name" value="AAA_28"/>
    <property type="match status" value="1"/>
</dbReference>
<gene>
    <name evidence="2" type="ORF">JI746_05030</name>
</gene>